<proteinExistence type="predicted"/>
<dbReference type="GO" id="GO:0005886">
    <property type="term" value="C:plasma membrane"/>
    <property type="evidence" value="ECO:0007669"/>
    <property type="project" value="UniProtKB-SubCell"/>
</dbReference>
<dbReference type="Proteomes" id="UP000217726">
    <property type="component" value="Unassembled WGS sequence"/>
</dbReference>
<dbReference type="PANTHER" id="PTHR34229:SF1">
    <property type="entry name" value="METAL TRANSPORT PROTEIN HI_1621-RELATED"/>
    <property type="match status" value="1"/>
</dbReference>
<feature type="transmembrane region" description="Helical" evidence="7">
    <location>
        <begin position="72"/>
        <end position="98"/>
    </location>
</feature>
<feature type="transmembrane region" description="Helical" evidence="7">
    <location>
        <begin position="7"/>
        <end position="28"/>
    </location>
</feature>
<dbReference type="PANTHER" id="PTHR34229">
    <property type="entry name" value="METAL TRANSPORT PROTEIN HI_1621-RELATED"/>
    <property type="match status" value="1"/>
</dbReference>
<evidence type="ECO:0000256" key="4">
    <source>
        <dbReference type="ARBA" id="ARBA00022692"/>
    </source>
</evidence>
<dbReference type="AlphaFoldDB" id="A0A285F817"/>
<comment type="subcellular location">
    <subcellularLocation>
        <location evidence="1">Cell membrane</location>
        <topology evidence="1">Multi-pass membrane protein</topology>
    </subcellularLocation>
</comment>
<dbReference type="Gene3D" id="1.10.1760.20">
    <property type="match status" value="1"/>
</dbReference>
<evidence type="ECO:0000256" key="2">
    <source>
        <dbReference type="ARBA" id="ARBA00022448"/>
    </source>
</evidence>
<evidence type="ECO:0000256" key="6">
    <source>
        <dbReference type="ARBA" id="ARBA00023136"/>
    </source>
</evidence>
<evidence type="ECO:0000313" key="10">
    <source>
        <dbReference type="Proteomes" id="UP000217726"/>
    </source>
</evidence>
<keyword evidence="3" id="KW-1003">Cell membrane</keyword>
<dbReference type="GO" id="GO:0000041">
    <property type="term" value="P:transition metal ion transport"/>
    <property type="evidence" value="ECO:0007669"/>
    <property type="project" value="InterPro"/>
</dbReference>
<reference evidence="10" key="1">
    <citation type="submission" date="2017-09" db="EMBL/GenBank/DDBJ databases">
        <authorList>
            <person name="Varghese N."/>
            <person name="Submissions S."/>
        </authorList>
    </citation>
    <scope>NUCLEOTIDE SEQUENCE [LARGE SCALE GENOMIC DNA]</scope>
    <source>
        <strain evidence="10">WG-1MB</strain>
    </source>
</reference>
<evidence type="ECO:0000313" key="8">
    <source>
        <dbReference type="EMBL" id="SNY07465.1"/>
    </source>
</evidence>
<evidence type="ECO:0000256" key="5">
    <source>
        <dbReference type="ARBA" id="ARBA00022989"/>
    </source>
</evidence>
<keyword evidence="6 7" id="KW-0472">Membrane</keyword>
<dbReference type="NCBIfam" id="NF004902">
    <property type="entry name" value="PRK06265.1-1"/>
    <property type="match status" value="1"/>
</dbReference>
<dbReference type="EMBL" id="OBDR01000003">
    <property type="protein sequence ID" value="SNY07465.1"/>
    <property type="molecule type" value="Genomic_DNA"/>
</dbReference>
<gene>
    <name evidence="9" type="ORF">C7960_1434</name>
    <name evidence="8" type="ORF">SAMN06295989_103203</name>
</gene>
<dbReference type="Pfam" id="PF01891">
    <property type="entry name" value="CbiM"/>
    <property type="match status" value="1"/>
</dbReference>
<dbReference type="EMBL" id="SMMS01000001">
    <property type="protein sequence ID" value="TCL12204.1"/>
    <property type="molecule type" value="Genomic_DNA"/>
</dbReference>
<feature type="transmembrane region" description="Helical" evidence="7">
    <location>
        <begin position="40"/>
        <end position="60"/>
    </location>
</feature>
<accession>A0A285F817</accession>
<evidence type="ECO:0000313" key="11">
    <source>
        <dbReference type="Proteomes" id="UP000295404"/>
    </source>
</evidence>
<evidence type="ECO:0000313" key="9">
    <source>
        <dbReference type="EMBL" id="TCL12204.1"/>
    </source>
</evidence>
<sequence length="219" mass="22948">MHIPDSFMPLSQAMIYWVIALPFIFMSVKWARKELDDTKVPILAALAAGIFAIQALNIPIGMGTSGHMIGAALVAIIFGSPFAGVLVLTLVLLVQGFVFADGGITVMGANILNMGVISGFLGYYTFVALRKSKLSITISAFIGAWLGLFVSALACAVEMYIAGTFPLAAGLTAMGLYHLIIGFVGEGLITAIVITAIQKSRPDLLDNSFLSAESGGVTA</sequence>
<feature type="transmembrane region" description="Helical" evidence="7">
    <location>
        <begin position="175"/>
        <end position="197"/>
    </location>
</feature>
<dbReference type="RefSeq" id="WP_096712099.1">
    <property type="nucleotide sequence ID" value="NZ_SMMS01000001.1"/>
</dbReference>
<evidence type="ECO:0000256" key="7">
    <source>
        <dbReference type="SAM" id="Phobius"/>
    </source>
</evidence>
<name>A0A285F817_9EURY</name>
<keyword evidence="5 7" id="KW-1133">Transmembrane helix</keyword>
<protein>
    <submittedName>
        <fullName evidence="8">Cobalt/nickel transport system permease protein</fullName>
    </submittedName>
</protein>
<reference evidence="8" key="2">
    <citation type="submission" date="2017-09" db="EMBL/GenBank/DDBJ databases">
        <authorList>
            <person name="Ehlers B."/>
            <person name="Leendertz F.H."/>
        </authorList>
    </citation>
    <scope>NUCLEOTIDE SEQUENCE [LARGE SCALE GENOMIC DNA]</scope>
    <source>
        <strain evidence="8">WG-1MB</strain>
    </source>
</reference>
<dbReference type="InterPro" id="IPR002751">
    <property type="entry name" value="CbiM/NikMN"/>
</dbReference>
<keyword evidence="2" id="KW-0813">Transport</keyword>
<keyword evidence="4 7" id="KW-0812">Transmembrane</keyword>
<evidence type="ECO:0000256" key="3">
    <source>
        <dbReference type="ARBA" id="ARBA00022475"/>
    </source>
</evidence>
<evidence type="ECO:0000256" key="1">
    <source>
        <dbReference type="ARBA" id="ARBA00004651"/>
    </source>
</evidence>
<dbReference type="OrthoDB" id="71235at2157"/>
<keyword evidence="10" id="KW-1185">Reference proteome</keyword>
<dbReference type="Proteomes" id="UP000295404">
    <property type="component" value="Unassembled WGS sequence"/>
</dbReference>
<reference evidence="9 11" key="3">
    <citation type="submission" date="2019-03" db="EMBL/GenBank/DDBJ databases">
        <title>Subsurface microbial communities from deep shales in Ohio and West Virginia, USA.</title>
        <authorList>
            <person name="Wrighton K."/>
        </authorList>
    </citation>
    <scope>NUCLEOTIDE SEQUENCE [LARGE SCALE GENOMIC DNA]</scope>
    <source>
        <strain evidence="9 11">WG1_MB</strain>
    </source>
</reference>
<feature type="transmembrane region" description="Helical" evidence="7">
    <location>
        <begin position="138"/>
        <end position="163"/>
    </location>
</feature>
<organism evidence="8 10">
    <name type="scientific">Methanohalophilus euhalobius</name>
    <dbReference type="NCBI Taxonomy" id="51203"/>
    <lineage>
        <taxon>Archaea</taxon>
        <taxon>Methanobacteriati</taxon>
        <taxon>Methanobacteriota</taxon>
        <taxon>Stenosarchaea group</taxon>
        <taxon>Methanomicrobia</taxon>
        <taxon>Methanosarcinales</taxon>
        <taxon>Methanosarcinaceae</taxon>
        <taxon>Methanohalophilus</taxon>
    </lineage>
</organism>
<feature type="transmembrane region" description="Helical" evidence="7">
    <location>
        <begin position="104"/>
        <end position="126"/>
    </location>
</feature>